<feature type="region of interest" description="Disordered" evidence="4">
    <location>
        <begin position="24"/>
        <end position="77"/>
    </location>
</feature>
<evidence type="ECO:0000256" key="2">
    <source>
        <dbReference type="ARBA" id="ARBA00023125"/>
    </source>
</evidence>
<dbReference type="PROSITE" id="PS00346">
    <property type="entry name" value="ETS_DOMAIN_2"/>
    <property type="match status" value="1"/>
</dbReference>
<evidence type="ECO:0000256" key="5">
    <source>
        <dbReference type="SAM" id="Phobius"/>
    </source>
</evidence>
<reference evidence="8" key="1">
    <citation type="submission" date="2025-08" db="UniProtKB">
        <authorList>
            <consortium name="Ensembl"/>
        </authorList>
    </citation>
    <scope>IDENTIFICATION</scope>
</reference>
<evidence type="ECO:0000256" key="3">
    <source>
        <dbReference type="RuleBase" id="RU004019"/>
    </source>
</evidence>
<keyword evidence="2 3" id="KW-0238">DNA-binding</keyword>
<dbReference type="GO" id="GO:0042802">
    <property type="term" value="F:identical protein binding"/>
    <property type="evidence" value="ECO:0007669"/>
    <property type="project" value="Ensembl"/>
</dbReference>
<dbReference type="GO" id="GO:0048870">
    <property type="term" value="P:cell motility"/>
    <property type="evidence" value="ECO:0007669"/>
    <property type="project" value="Ensembl"/>
</dbReference>
<dbReference type="FunFam" id="1.10.150.50:FF:000014">
    <property type="entry name" value="Protein c-ets-1 isoform 1"/>
    <property type="match status" value="1"/>
</dbReference>
<dbReference type="PANTHER" id="PTHR11849">
    <property type="entry name" value="ETS"/>
    <property type="match status" value="1"/>
</dbReference>
<dbReference type="GO" id="GO:0050729">
    <property type="term" value="P:positive regulation of inflammatory response"/>
    <property type="evidence" value="ECO:0007669"/>
    <property type="project" value="Ensembl"/>
</dbReference>
<dbReference type="PROSITE" id="PS51433">
    <property type="entry name" value="PNT"/>
    <property type="match status" value="1"/>
</dbReference>
<feature type="region of interest" description="Disordered" evidence="4">
    <location>
        <begin position="117"/>
        <end position="227"/>
    </location>
</feature>
<evidence type="ECO:0000313" key="9">
    <source>
        <dbReference type="Proteomes" id="UP000694421"/>
    </source>
</evidence>
<name>A0A8D0E5Y2_SALMN</name>
<dbReference type="GO" id="GO:0045766">
    <property type="term" value="P:positive regulation of angiogenesis"/>
    <property type="evidence" value="ECO:0007669"/>
    <property type="project" value="Ensembl"/>
</dbReference>
<dbReference type="Pfam" id="PF02198">
    <property type="entry name" value="SAM_PNT"/>
    <property type="match status" value="1"/>
</dbReference>
<dbReference type="GO" id="GO:1904996">
    <property type="term" value="P:positive regulation of leukocyte adhesion to vascular endothelial cell"/>
    <property type="evidence" value="ECO:0007669"/>
    <property type="project" value="Ensembl"/>
</dbReference>
<feature type="domain" description="PNT" evidence="7">
    <location>
        <begin position="282"/>
        <end position="367"/>
    </location>
</feature>
<evidence type="ECO:0000313" key="8">
    <source>
        <dbReference type="Ensembl" id="ENSSMRP00000026602.1"/>
    </source>
</evidence>
<keyword evidence="5" id="KW-0472">Membrane</keyword>
<dbReference type="Pfam" id="PF00178">
    <property type="entry name" value="Ets"/>
    <property type="match status" value="1"/>
</dbReference>
<dbReference type="Gene3D" id="1.10.10.10">
    <property type="entry name" value="Winged helix-like DNA-binding domain superfamily/Winged helix DNA-binding domain"/>
    <property type="match status" value="1"/>
</dbReference>
<dbReference type="Ensembl" id="ENSSMRT00000031089.1">
    <property type="protein sequence ID" value="ENSSMRP00000026602.1"/>
    <property type="gene ID" value="ENSSMRG00000020556.1"/>
</dbReference>
<dbReference type="PROSITE" id="PS00345">
    <property type="entry name" value="ETS_DOMAIN_1"/>
    <property type="match status" value="1"/>
</dbReference>
<dbReference type="SUPFAM" id="SSF47769">
    <property type="entry name" value="SAM/Pointed domain"/>
    <property type="match status" value="1"/>
</dbReference>
<feature type="domain" description="ETS" evidence="6">
    <location>
        <begin position="566"/>
        <end position="646"/>
    </location>
</feature>
<dbReference type="GO" id="GO:0001222">
    <property type="term" value="F:transcription corepressor binding"/>
    <property type="evidence" value="ECO:0007669"/>
    <property type="project" value="Ensembl"/>
</dbReference>
<feature type="compositionally biased region" description="Basic and acidic residues" evidence="4">
    <location>
        <begin position="125"/>
        <end position="149"/>
    </location>
</feature>
<dbReference type="InterPro" id="IPR045688">
    <property type="entry name" value="Ets1_N_flank"/>
</dbReference>
<accession>A0A8D0E5Y2</accession>
<dbReference type="GO" id="GO:0030578">
    <property type="term" value="P:PML body organization"/>
    <property type="evidence" value="ECO:0007669"/>
    <property type="project" value="Ensembl"/>
</dbReference>
<dbReference type="FunFam" id="1.10.10.10:FF:000097">
    <property type="entry name" value="Protein c-ets-1 isoform 1"/>
    <property type="match status" value="1"/>
</dbReference>
<dbReference type="PANTHER" id="PTHR11849:SF314">
    <property type="entry name" value="PROTEIN C-ETS-1"/>
    <property type="match status" value="1"/>
</dbReference>
<feature type="compositionally biased region" description="Pro residues" evidence="4">
    <location>
        <begin position="209"/>
        <end position="220"/>
    </location>
</feature>
<keyword evidence="5" id="KW-0812">Transmembrane</keyword>
<dbReference type="GO" id="GO:0000978">
    <property type="term" value="F:RNA polymerase II cis-regulatory region sequence-specific DNA binding"/>
    <property type="evidence" value="ECO:0007669"/>
    <property type="project" value="Ensembl"/>
</dbReference>
<keyword evidence="9" id="KW-1185">Reference proteome</keyword>
<keyword evidence="5" id="KW-1133">Transmembrane helix</keyword>
<feature type="transmembrane region" description="Helical" evidence="5">
    <location>
        <begin position="84"/>
        <end position="105"/>
    </location>
</feature>
<dbReference type="GO" id="GO:0001228">
    <property type="term" value="F:DNA-binding transcription activator activity, RNA polymerase II-specific"/>
    <property type="evidence" value="ECO:0007669"/>
    <property type="project" value="Ensembl"/>
</dbReference>
<dbReference type="InterPro" id="IPR041886">
    <property type="entry name" value="SAM_PNT-ETS-1"/>
</dbReference>
<dbReference type="CDD" id="cd08542">
    <property type="entry name" value="SAM_PNT-ETS-1"/>
    <property type="match status" value="1"/>
</dbReference>
<comment type="subcellular location">
    <subcellularLocation>
        <location evidence="3">Nucleus</location>
    </subcellularLocation>
</comment>
<dbReference type="SMART" id="SM00251">
    <property type="entry name" value="SAM_PNT"/>
    <property type="match status" value="1"/>
</dbReference>
<comment type="similarity">
    <text evidence="1 3">Belongs to the ETS family.</text>
</comment>
<dbReference type="GO" id="GO:0061629">
    <property type="term" value="F:RNA polymerase II-specific DNA-binding transcription factor binding"/>
    <property type="evidence" value="ECO:0007669"/>
    <property type="project" value="Ensembl"/>
</dbReference>
<proteinExistence type="inferred from homology"/>
<dbReference type="PROSITE" id="PS50061">
    <property type="entry name" value="ETS_DOMAIN_3"/>
    <property type="match status" value="1"/>
</dbReference>
<protein>
    <submittedName>
        <fullName evidence="8">ETS proto-onco 1, transcription factor</fullName>
    </submittedName>
</protein>
<evidence type="ECO:0000256" key="4">
    <source>
        <dbReference type="SAM" id="MobiDB-lite"/>
    </source>
</evidence>
<reference evidence="8" key="2">
    <citation type="submission" date="2025-09" db="UniProtKB">
        <authorList>
            <consortium name="Ensembl"/>
        </authorList>
    </citation>
    <scope>IDENTIFICATION</scope>
</reference>
<dbReference type="AlphaFoldDB" id="A0A8D0E5Y2"/>
<dbReference type="InterPro" id="IPR046328">
    <property type="entry name" value="ETS_fam"/>
</dbReference>
<dbReference type="SUPFAM" id="SSF46785">
    <property type="entry name" value="Winged helix' DNA-binding domain"/>
    <property type="match status" value="1"/>
</dbReference>
<evidence type="ECO:0000256" key="1">
    <source>
        <dbReference type="ARBA" id="ARBA00005562"/>
    </source>
</evidence>
<dbReference type="GO" id="GO:0010628">
    <property type="term" value="P:positive regulation of gene expression"/>
    <property type="evidence" value="ECO:0007669"/>
    <property type="project" value="Ensembl"/>
</dbReference>
<dbReference type="GO" id="GO:1902895">
    <property type="term" value="P:positive regulation of miRNA transcription"/>
    <property type="evidence" value="ECO:0007669"/>
    <property type="project" value="Ensembl"/>
</dbReference>
<dbReference type="GO" id="GO:0043536">
    <property type="term" value="P:positive regulation of blood vessel endothelial cell migration"/>
    <property type="evidence" value="ECO:0007669"/>
    <property type="project" value="Ensembl"/>
</dbReference>
<dbReference type="GO" id="GO:0005654">
    <property type="term" value="C:nucleoplasm"/>
    <property type="evidence" value="ECO:0007669"/>
    <property type="project" value="Ensembl"/>
</dbReference>
<dbReference type="Gene3D" id="1.10.150.50">
    <property type="entry name" value="Transcription Factor, Ets-1"/>
    <property type="match status" value="1"/>
</dbReference>
<dbReference type="GeneTree" id="ENSGT00940000159519"/>
<dbReference type="Pfam" id="PF19525">
    <property type="entry name" value="Ets1_N_flank"/>
    <property type="match status" value="1"/>
</dbReference>
<dbReference type="PRINTS" id="PR00454">
    <property type="entry name" value="ETSDOMAIN"/>
</dbReference>
<sequence>MSARAVGDESGSLLLQIKAPIRSERERVSPLPPQGLARKGTFSRPASPAGLLFFQGRKSKAGRRGGGGASHPRPLSASRARPSLFLLLSLLLPPFAAAAAAAAAAGRATRPVTAAGLGAGGAAARSDRGARSRNALAERRERGSRRDARSPAGPPDGGGEGAGRRRRRAPASQGGPGGSRCSAASPTLREGKAPARGSRCPGQGTPQEPSQPPVPVPSAPEPLGGTPAEATMKAAVDLKPTLTIIKTEKVEADVFPSPDMECADVPLLTPSSKEMMSQALKATFSGFTKEQQRLGIPKDPQQWTETHVRDWVMWAVNEFSLKGVDFQKFCMNGAALCALGKDCFLELAPDFVGDILWEHLEILQKEDIKPYPANGVAAAYPESRYTSDYFISYGIEHAQCVPPSEFSEPSFITESYQTLHPISSEELLTLKYENEYPPVILREPVQMESLPTDYFTIKQEVITPDNMCMGRTSRGKLGGQDSFESIESYDSCDRLTQSWSSQSSFQSLQRVPSYDSFDAEDYPVSLPNHKPKGTFKDYVRDRADMNKDKPVIPAAALAGYTGSGPIQLWQFLLELLTDKSCQSFISWTGDGWEFKLSDPDEVARRWGKRKNKPKMNYEKLSRGLRYYYDKNIIHKTAGKRYVYRFVCDLQSLLGYMPEELHAMLDVKPDTDE</sequence>
<keyword evidence="3" id="KW-0539">Nucleus</keyword>
<dbReference type="Proteomes" id="UP000694421">
    <property type="component" value="Unplaced"/>
</dbReference>
<dbReference type="InterPro" id="IPR000418">
    <property type="entry name" value="Ets_dom"/>
</dbReference>
<dbReference type="InterPro" id="IPR036388">
    <property type="entry name" value="WH-like_DNA-bd_sf"/>
</dbReference>
<dbReference type="InterPro" id="IPR013761">
    <property type="entry name" value="SAM/pointed_sf"/>
</dbReference>
<evidence type="ECO:0000259" key="7">
    <source>
        <dbReference type="PROSITE" id="PS51433"/>
    </source>
</evidence>
<dbReference type="InterPro" id="IPR003118">
    <property type="entry name" value="Pointed_dom"/>
</dbReference>
<dbReference type="GO" id="GO:0030154">
    <property type="term" value="P:cell differentiation"/>
    <property type="evidence" value="ECO:0007669"/>
    <property type="project" value="TreeGrafter"/>
</dbReference>
<evidence type="ECO:0000259" key="6">
    <source>
        <dbReference type="PROSITE" id="PS50061"/>
    </source>
</evidence>
<dbReference type="InterPro" id="IPR036390">
    <property type="entry name" value="WH_DNA-bd_sf"/>
</dbReference>
<dbReference type="GO" id="GO:0045648">
    <property type="term" value="P:positive regulation of erythrocyte differentiation"/>
    <property type="evidence" value="ECO:0007669"/>
    <property type="project" value="Ensembl"/>
</dbReference>
<organism evidence="8 9">
    <name type="scientific">Salvator merianae</name>
    <name type="common">Argentine black and white tegu</name>
    <name type="synonym">Tupinambis merianae</name>
    <dbReference type="NCBI Taxonomy" id="96440"/>
    <lineage>
        <taxon>Eukaryota</taxon>
        <taxon>Metazoa</taxon>
        <taxon>Chordata</taxon>
        <taxon>Craniata</taxon>
        <taxon>Vertebrata</taxon>
        <taxon>Euteleostomi</taxon>
        <taxon>Lepidosauria</taxon>
        <taxon>Squamata</taxon>
        <taxon>Bifurcata</taxon>
        <taxon>Unidentata</taxon>
        <taxon>Episquamata</taxon>
        <taxon>Laterata</taxon>
        <taxon>Teiioidea</taxon>
        <taxon>Teiidae</taxon>
        <taxon>Salvator</taxon>
    </lineage>
</organism>
<dbReference type="SMART" id="SM00413">
    <property type="entry name" value="ETS"/>
    <property type="match status" value="1"/>
</dbReference>